<dbReference type="SUPFAM" id="SSF51735">
    <property type="entry name" value="NAD(P)-binding Rossmann-fold domains"/>
    <property type="match status" value="1"/>
</dbReference>
<evidence type="ECO:0000256" key="1">
    <source>
        <dbReference type="ARBA" id="ARBA00000188"/>
    </source>
</evidence>
<name>A0A3P3QW36_9FIRM</name>
<gene>
    <name evidence="6" type="ORF">EHV10_07225</name>
</gene>
<dbReference type="Gene3D" id="3.40.50.720">
    <property type="entry name" value="NAD(P)-binding Rossmann-like Domain"/>
    <property type="match status" value="1"/>
</dbReference>
<dbReference type="CDD" id="cd05260">
    <property type="entry name" value="GDP_MD_SDR_e"/>
    <property type="match status" value="1"/>
</dbReference>
<comment type="cofactor">
    <cofactor evidence="2">
        <name>NADP(+)</name>
        <dbReference type="ChEBI" id="CHEBI:58349"/>
    </cofactor>
</comment>
<evidence type="ECO:0000313" key="7">
    <source>
        <dbReference type="Proteomes" id="UP000272490"/>
    </source>
</evidence>
<comment type="catalytic activity">
    <reaction evidence="1">
        <text>GDP-alpha-D-mannose = GDP-4-dehydro-alpha-D-rhamnose + H2O</text>
        <dbReference type="Rhea" id="RHEA:23820"/>
        <dbReference type="ChEBI" id="CHEBI:15377"/>
        <dbReference type="ChEBI" id="CHEBI:57527"/>
        <dbReference type="ChEBI" id="CHEBI:57964"/>
        <dbReference type="EC" id="4.2.1.47"/>
    </reaction>
</comment>
<dbReference type="EMBL" id="RRCO01000003">
    <property type="protein sequence ID" value="RRJ25431.1"/>
    <property type="molecule type" value="Genomic_DNA"/>
</dbReference>
<dbReference type="Gene3D" id="3.90.25.10">
    <property type="entry name" value="UDP-galactose 4-epimerase, domain 1"/>
    <property type="match status" value="1"/>
</dbReference>
<comment type="function">
    <text evidence="4">Catalyzes the conversion of GDP-D-mannose to GDP-4-dehydro-6-deoxy-D-mannose.</text>
</comment>
<keyword evidence="3" id="KW-0456">Lyase</keyword>
<reference evidence="6 7" key="1">
    <citation type="submission" date="2018-11" db="EMBL/GenBank/DDBJ databases">
        <title>Genome sequencing of Lachnoanaerobaculum sp. KCOM 2030 (= ChDC B114).</title>
        <authorList>
            <person name="Kook J.-K."/>
            <person name="Park S.-N."/>
            <person name="Lim Y.K."/>
        </authorList>
    </citation>
    <scope>NUCLEOTIDE SEQUENCE [LARGE SCALE GENOMIC DNA]</scope>
    <source>
        <strain evidence="6 7">KCOM 2030</strain>
    </source>
</reference>
<keyword evidence="7" id="KW-1185">Reference proteome</keyword>
<organism evidence="6 7">
    <name type="scientific">Lachnoanaerobaculum gingivalis</name>
    <dbReference type="NCBI Taxonomy" id="2490855"/>
    <lineage>
        <taxon>Bacteria</taxon>
        <taxon>Bacillati</taxon>
        <taxon>Bacillota</taxon>
        <taxon>Clostridia</taxon>
        <taxon>Lachnospirales</taxon>
        <taxon>Lachnospiraceae</taxon>
        <taxon>Lachnoanaerobaculum</taxon>
    </lineage>
</organism>
<comment type="caution">
    <text evidence="6">The sequence shown here is derived from an EMBL/GenBank/DDBJ whole genome shotgun (WGS) entry which is preliminary data.</text>
</comment>
<accession>A0A3P3QW36</accession>
<dbReference type="GO" id="GO:0008446">
    <property type="term" value="F:GDP-mannose 4,6-dehydratase activity"/>
    <property type="evidence" value="ECO:0007669"/>
    <property type="project" value="UniProtKB-EC"/>
</dbReference>
<sequence>MSTKALITGITGMVGSHLADFLLEETDWEIYGVCRWRSPLDNVDHLLDRVNKKDRVFFEYADLNDQMSLYRVVTEIKPNYIFHLAAQSYPQTSFTAPIDTLNTNILGTCRLLEAVHAAMVADESYKPVIHVCASSEVFGKIPADKKPEDGINEDCPFHPASPYAISKVGTDLVGRYYAEAFGMTVMTTRMFTHTGPRRGDVFHESTFAKQIAMIEAGMLPPVVKVGNLKSLRTYADVRDAVRAYYILVTKNPVAGEYYNIGGRYTCEVGDTLEALINMSPMKDQIKVEEDPERLRPIDADLQVPDCRKFTAHTGWEPVIPFEQTMEDLLNYWRDRVKGGHEFLTR</sequence>
<evidence type="ECO:0000256" key="2">
    <source>
        <dbReference type="ARBA" id="ARBA00001937"/>
    </source>
</evidence>
<evidence type="ECO:0000259" key="5">
    <source>
        <dbReference type="Pfam" id="PF16363"/>
    </source>
</evidence>
<evidence type="ECO:0000256" key="4">
    <source>
        <dbReference type="ARBA" id="ARBA00059383"/>
    </source>
</evidence>
<dbReference type="OrthoDB" id="9789543at2"/>
<dbReference type="RefSeq" id="WP_128674069.1">
    <property type="nucleotide sequence ID" value="NZ_CAUQHB010000004.1"/>
</dbReference>
<dbReference type="Pfam" id="PF16363">
    <property type="entry name" value="GDP_Man_Dehyd"/>
    <property type="match status" value="1"/>
</dbReference>
<protein>
    <submittedName>
        <fullName evidence="6">SDR family oxidoreductase</fullName>
    </submittedName>
</protein>
<dbReference type="FunFam" id="3.40.50.720:FF:000924">
    <property type="entry name" value="GDP-mannose 4,6 dehydratase"/>
    <property type="match status" value="1"/>
</dbReference>
<dbReference type="PANTHER" id="PTHR43000">
    <property type="entry name" value="DTDP-D-GLUCOSE 4,6-DEHYDRATASE-RELATED"/>
    <property type="match status" value="1"/>
</dbReference>
<dbReference type="InterPro" id="IPR036291">
    <property type="entry name" value="NAD(P)-bd_dom_sf"/>
</dbReference>
<dbReference type="InterPro" id="IPR016040">
    <property type="entry name" value="NAD(P)-bd_dom"/>
</dbReference>
<evidence type="ECO:0000313" key="6">
    <source>
        <dbReference type="EMBL" id="RRJ25431.1"/>
    </source>
</evidence>
<evidence type="ECO:0000256" key="3">
    <source>
        <dbReference type="ARBA" id="ARBA00023239"/>
    </source>
</evidence>
<proteinExistence type="predicted"/>
<dbReference type="AlphaFoldDB" id="A0A3P3QW36"/>
<feature type="domain" description="NAD(P)-binding" evidence="5">
    <location>
        <begin position="6"/>
        <end position="327"/>
    </location>
</feature>
<dbReference type="Proteomes" id="UP000272490">
    <property type="component" value="Unassembled WGS sequence"/>
</dbReference>